<comment type="similarity">
    <text evidence="2">Belongs to the peptidase A22B family.</text>
</comment>
<dbReference type="STRING" id="767769.A0A1L9UBW8"/>
<dbReference type="RefSeq" id="XP_067476282.1">
    <property type="nucleotide sequence ID" value="XM_067625613.1"/>
</dbReference>
<dbReference type="GO" id="GO:0033619">
    <property type="term" value="P:membrane protein proteolysis"/>
    <property type="evidence" value="ECO:0007669"/>
    <property type="project" value="TreeGrafter"/>
</dbReference>
<keyword evidence="3 9" id="KW-0812">Transmembrane</keyword>
<dbReference type="Pfam" id="PF04258">
    <property type="entry name" value="Peptidase_A22B"/>
    <property type="match status" value="1"/>
</dbReference>
<dbReference type="InterPro" id="IPR007369">
    <property type="entry name" value="Peptidase_A22B_SPP"/>
</dbReference>
<dbReference type="GO" id="GO:0098554">
    <property type="term" value="C:cytoplasmic side of endoplasmic reticulum membrane"/>
    <property type="evidence" value="ECO:0007669"/>
    <property type="project" value="TreeGrafter"/>
</dbReference>
<feature type="transmembrane region" description="Helical" evidence="9">
    <location>
        <begin position="253"/>
        <end position="269"/>
    </location>
</feature>
<feature type="region of interest" description="Disordered" evidence="8">
    <location>
        <begin position="474"/>
        <end position="606"/>
    </location>
</feature>
<name>A0A1L9UBW8_ASPBC</name>
<feature type="compositionally biased region" description="Basic and acidic residues" evidence="8">
    <location>
        <begin position="486"/>
        <end position="495"/>
    </location>
</feature>
<keyword evidence="5" id="KW-0256">Endoplasmic reticulum</keyword>
<accession>A0A1L9UBW8</accession>
<evidence type="ECO:0000256" key="7">
    <source>
        <dbReference type="ARBA" id="ARBA00023136"/>
    </source>
</evidence>
<evidence type="ECO:0000256" key="2">
    <source>
        <dbReference type="ARBA" id="ARBA00006859"/>
    </source>
</evidence>
<evidence type="ECO:0000256" key="8">
    <source>
        <dbReference type="SAM" id="MobiDB-lite"/>
    </source>
</evidence>
<evidence type="ECO:0000256" key="3">
    <source>
        <dbReference type="ARBA" id="ARBA00022692"/>
    </source>
</evidence>
<evidence type="ECO:0000256" key="1">
    <source>
        <dbReference type="ARBA" id="ARBA00004477"/>
    </source>
</evidence>
<dbReference type="EMBL" id="KV878689">
    <property type="protein sequence ID" value="OJJ69033.1"/>
    <property type="molecule type" value="Genomic_DNA"/>
</dbReference>
<dbReference type="PANTHER" id="PTHR12174:SF23">
    <property type="entry name" value="MINOR HISTOCOMPATIBILITY ANTIGEN H13"/>
    <property type="match status" value="1"/>
</dbReference>
<dbReference type="InterPro" id="IPR006639">
    <property type="entry name" value="Preselin/SPP"/>
</dbReference>
<evidence type="ECO:0000313" key="11">
    <source>
        <dbReference type="Proteomes" id="UP000184499"/>
    </source>
</evidence>
<feature type="transmembrane region" description="Helical" evidence="9">
    <location>
        <begin position="417"/>
        <end position="439"/>
    </location>
</feature>
<evidence type="ECO:0000256" key="9">
    <source>
        <dbReference type="SAM" id="Phobius"/>
    </source>
</evidence>
<gene>
    <name evidence="10" type="ORF">ASPBRDRAFT_46317</name>
</gene>
<dbReference type="GO" id="GO:0042500">
    <property type="term" value="F:aspartic endopeptidase activity, intramembrane cleaving"/>
    <property type="evidence" value="ECO:0007669"/>
    <property type="project" value="InterPro"/>
</dbReference>
<feature type="transmembrane region" description="Helical" evidence="9">
    <location>
        <begin position="339"/>
        <end position="358"/>
    </location>
</feature>
<feature type="transmembrane region" description="Helical" evidence="9">
    <location>
        <begin position="84"/>
        <end position="102"/>
    </location>
</feature>
<dbReference type="VEuPathDB" id="FungiDB:ASPBRDRAFT_46317"/>
<dbReference type="GO" id="GO:0098553">
    <property type="term" value="C:lumenal side of endoplasmic reticulum membrane"/>
    <property type="evidence" value="ECO:0007669"/>
    <property type="project" value="TreeGrafter"/>
</dbReference>
<evidence type="ECO:0000256" key="4">
    <source>
        <dbReference type="ARBA" id="ARBA00022801"/>
    </source>
</evidence>
<sequence>MDEVSPIAELLGQAIYQFTQIKPLLPTYGHLLVSALFPIYIGAHASLSRPSSAAKPEKSEEDGDESEEEAGGIQKMEGLAPSDALMFPLTAGLTLGGLYLFIKRMGADLLNKILGYYFSQMGMLFAIAFLKDTFAVVRSFVFPREYSSSSGKVWKRKSAQRIFEGASEYASGSESSEVEVRHSPLPGVWGSIPLPHTARAALWTCREIVYWRAKLRIHIHRVFRTECWLSFLDLISIAISFPTIGYFTFVSKPWWLTNFLGFSFCYGTLQFMSPSTFITGSLILGSLFFYDIYFVYFTPLMVTVAKTLDVPIKLLFPRPAAPGEAPDTISLAMLGLGDIIIPGMMVGLALRFDLYLYYKRKGQQKARAEGTGLEIVKPVYQSALGGWGERFWTRSVAPSKPELDPPYHNARSFPKPYFTASLVGYVLGMLATLIVMQVFDHPQPALLYLVPGVLISLWGTALVRKEIQEMWEFSDAEEDEDDESATDEKKAKDQVETGGQGSLFSRIFSKPQDASSTAAKEAPERQASEVSPKDEDDTTKNFELFSISLYHPGKKQQQSDKSQKLTERVSSPEDDENWAIVGGADRDAEPPAKRLRRSPRHAADQD</sequence>
<dbReference type="OrthoDB" id="29661at2759"/>
<comment type="subcellular location">
    <subcellularLocation>
        <location evidence="1">Endoplasmic reticulum membrane</location>
        <topology evidence="1">Multi-pass membrane protein</topology>
    </subcellularLocation>
</comment>
<dbReference type="SMART" id="SM00730">
    <property type="entry name" value="PSN"/>
    <property type="match status" value="1"/>
</dbReference>
<evidence type="ECO:0000256" key="6">
    <source>
        <dbReference type="ARBA" id="ARBA00022989"/>
    </source>
</evidence>
<feature type="transmembrane region" description="Helical" evidence="9">
    <location>
        <begin position="445"/>
        <end position="463"/>
    </location>
</feature>
<protein>
    <recommendedName>
        <fullName evidence="12">Signal peptide peptidase</fullName>
    </recommendedName>
</protein>
<feature type="transmembrane region" description="Helical" evidence="9">
    <location>
        <begin position="28"/>
        <end position="47"/>
    </location>
</feature>
<keyword evidence="11" id="KW-1185">Reference proteome</keyword>
<evidence type="ECO:0000313" key="10">
    <source>
        <dbReference type="EMBL" id="OJJ69033.1"/>
    </source>
</evidence>
<proteinExistence type="inferred from homology"/>
<keyword evidence="6 9" id="KW-1133">Transmembrane helix</keyword>
<feature type="compositionally biased region" description="Basic and acidic residues" evidence="8">
    <location>
        <begin position="557"/>
        <end position="571"/>
    </location>
</feature>
<dbReference type="OMA" id="TFWTGTL"/>
<feature type="compositionally biased region" description="Acidic residues" evidence="8">
    <location>
        <begin position="59"/>
        <end position="70"/>
    </location>
</feature>
<feature type="transmembrane region" description="Helical" evidence="9">
    <location>
        <begin position="276"/>
        <end position="296"/>
    </location>
</feature>
<dbReference type="GeneID" id="93578101"/>
<dbReference type="AlphaFoldDB" id="A0A1L9UBW8"/>
<feature type="region of interest" description="Disordered" evidence="8">
    <location>
        <begin position="50"/>
        <end position="72"/>
    </location>
</feature>
<dbReference type="PANTHER" id="PTHR12174">
    <property type="entry name" value="SIGNAL PEPTIDE PEPTIDASE"/>
    <property type="match status" value="1"/>
</dbReference>
<keyword evidence="4" id="KW-0378">Hydrolase</keyword>
<feature type="compositionally biased region" description="Basic and acidic residues" evidence="8">
    <location>
        <begin position="521"/>
        <end position="533"/>
    </location>
</feature>
<feature type="transmembrane region" description="Helical" evidence="9">
    <location>
        <begin position="227"/>
        <end position="247"/>
    </location>
</feature>
<keyword evidence="7 9" id="KW-0472">Membrane</keyword>
<evidence type="ECO:0008006" key="12">
    <source>
        <dbReference type="Google" id="ProtNLM"/>
    </source>
</evidence>
<reference evidence="11" key="1">
    <citation type="journal article" date="2017" name="Genome Biol.">
        <title>Comparative genomics reveals high biological diversity and specific adaptations in the industrially and medically important fungal genus Aspergillus.</title>
        <authorList>
            <person name="de Vries R.P."/>
            <person name="Riley R."/>
            <person name="Wiebenga A."/>
            <person name="Aguilar-Osorio G."/>
            <person name="Amillis S."/>
            <person name="Uchima C.A."/>
            <person name="Anderluh G."/>
            <person name="Asadollahi M."/>
            <person name="Askin M."/>
            <person name="Barry K."/>
            <person name="Battaglia E."/>
            <person name="Bayram O."/>
            <person name="Benocci T."/>
            <person name="Braus-Stromeyer S.A."/>
            <person name="Caldana C."/>
            <person name="Canovas D."/>
            <person name="Cerqueira G.C."/>
            <person name="Chen F."/>
            <person name="Chen W."/>
            <person name="Choi C."/>
            <person name="Clum A."/>
            <person name="Dos Santos R.A."/>
            <person name="Damasio A.R."/>
            <person name="Diallinas G."/>
            <person name="Emri T."/>
            <person name="Fekete E."/>
            <person name="Flipphi M."/>
            <person name="Freyberg S."/>
            <person name="Gallo A."/>
            <person name="Gournas C."/>
            <person name="Habgood R."/>
            <person name="Hainaut M."/>
            <person name="Harispe M.L."/>
            <person name="Henrissat B."/>
            <person name="Hilden K.S."/>
            <person name="Hope R."/>
            <person name="Hossain A."/>
            <person name="Karabika E."/>
            <person name="Karaffa L."/>
            <person name="Karanyi Z."/>
            <person name="Krasevec N."/>
            <person name="Kuo A."/>
            <person name="Kusch H."/>
            <person name="LaButti K."/>
            <person name="Lagendijk E.L."/>
            <person name="Lapidus A."/>
            <person name="Levasseur A."/>
            <person name="Lindquist E."/>
            <person name="Lipzen A."/>
            <person name="Logrieco A.F."/>
            <person name="MacCabe A."/>
            <person name="Maekelae M.R."/>
            <person name="Malavazi I."/>
            <person name="Melin P."/>
            <person name="Meyer V."/>
            <person name="Mielnichuk N."/>
            <person name="Miskei M."/>
            <person name="Molnar A.P."/>
            <person name="Mule G."/>
            <person name="Ngan C.Y."/>
            <person name="Orejas M."/>
            <person name="Orosz E."/>
            <person name="Ouedraogo J.P."/>
            <person name="Overkamp K.M."/>
            <person name="Park H.-S."/>
            <person name="Perrone G."/>
            <person name="Piumi F."/>
            <person name="Punt P.J."/>
            <person name="Ram A.F."/>
            <person name="Ramon A."/>
            <person name="Rauscher S."/>
            <person name="Record E."/>
            <person name="Riano-Pachon D.M."/>
            <person name="Robert V."/>
            <person name="Roehrig J."/>
            <person name="Ruller R."/>
            <person name="Salamov A."/>
            <person name="Salih N.S."/>
            <person name="Samson R.A."/>
            <person name="Sandor E."/>
            <person name="Sanguinetti M."/>
            <person name="Schuetze T."/>
            <person name="Sepcic K."/>
            <person name="Shelest E."/>
            <person name="Sherlock G."/>
            <person name="Sophianopoulou V."/>
            <person name="Squina F.M."/>
            <person name="Sun H."/>
            <person name="Susca A."/>
            <person name="Todd R.B."/>
            <person name="Tsang A."/>
            <person name="Unkles S.E."/>
            <person name="van de Wiele N."/>
            <person name="van Rossen-Uffink D."/>
            <person name="Oliveira J.V."/>
            <person name="Vesth T.C."/>
            <person name="Visser J."/>
            <person name="Yu J.-H."/>
            <person name="Zhou M."/>
            <person name="Andersen M.R."/>
            <person name="Archer D.B."/>
            <person name="Baker S.E."/>
            <person name="Benoit I."/>
            <person name="Brakhage A.A."/>
            <person name="Braus G.H."/>
            <person name="Fischer R."/>
            <person name="Frisvad J.C."/>
            <person name="Goldman G.H."/>
            <person name="Houbraken J."/>
            <person name="Oakley B."/>
            <person name="Pocsi I."/>
            <person name="Scazzocchio C."/>
            <person name="Seiboth B."/>
            <person name="vanKuyk P.A."/>
            <person name="Wortman J."/>
            <person name="Dyer P.S."/>
            <person name="Grigoriev I.V."/>
        </authorList>
    </citation>
    <scope>NUCLEOTIDE SEQUENCE [LARGE SCALE GENOMIC DNA]</scope>
    <source>
        <strain evidence="11">CBS 101740 / IMI 381727 / IBT 21946</strain>
    </source>
</reference>
<dbReference type="GO" id="GO:0006465">
    <property type="term" value="P:signal peptide processing"/>
    <property type="evidence" value="ECO:0007669"/>
    <property type="project" value="TreeGrafter"/>
</dbReference>
<dbReference type="Proteomes" id="UP000184499">
    <property type="component" value="Unassembled WGS sequence"/>
</dbReference>
<feature type="compositionally biased region" description="Acidic residues" evidence="8">
    <location>
        <begin position="474"/>
        <end position="485"/>
    </location>
</feature>
<organism evidence="10 11">
    <name type="scientific">Aspergillus brasiliensis (strain CBS 101740 / IMI 381727 / IBT 21946)</name>
    <dbReference type="NCBI Taxonomy" id="767769"/>
    <lineage>
        <taxon>Eukaryota</taxon>
        <taxon>Fungi</taxon>
        <taxon>Dikarya</taxon>
        <taxon>Ascomycota</taxon>
        <taxon>Pezizomycotina</taxon>
        <taxon>Eurotiomycetes</taxon>
        <taxon>Eurotiomycetidae</taxon>
        <taxon>Eurotiales</taxon>
        <taxon>Aspergillaceae</taxon>
        <taxon>Aspergillus</taxon>
        <taxon>Aspergillus subgen. Circumdati</taxon>
    </lineage>
</organism>
<evidence type="ECO:0000256" key="5">
    <source>
        <dbReference type="ARBA" id="ARBA00022824"/>
    </source>
</evidence>